<keyword evidence="1 4" id="KW-0238">DNA-binding</keyword>
<dbReference type="SUPFAM" id="SSF46955">
    <property type="entry name" value="Putative DNA-binding domain"/>
    <property type="match status" value="1"/>
</dbReference>
<feature type="non-terminal residue" evidence="4">
    <location>
        <position position="288"/>
    </location>
</feature>
<dbReference type="PANTHER" id="PTHR30204:SF96">
    <property type="entry name" value="CHROMOSOME-ANCHORING PROTEIN RACA"/>
    <property type="match status" value="1"/>
</dbReference>
<dbReference type="Proteomes" id="UP000698963">
    <property type="component" value="Unassembled WGS sequence"/>
</dbReference>
<dbReference type="InterPro" id="IPR011256">
    <property type="entry name" value="Reg_factor_effector_dom_sf"/>
</dbReference>
<evidence type="ECO:0000259" key="3">
    <source>
        <dbReference type="PROSITE" id="PS50937"/>
    </source>
</evidence>
<dbReference type="PROSITE" id="PS00552">
    <property type="entry name" value="HTH_MERR_1"/>
    <property type="match status" value="1"/>
</dbReference>
<name>A0A921DSW1_9BACT</name>
<dbReference type="PROSITE" id="PS50937">
    <property type="entry name" value="HTH_MERR_2"/>
    <property type="match status" value="1"/>
</dbReference>
<dbReference type="InterPro" id="IPR000551">
    <property type="entry name" value="MerR-type_HTH_dom"/>
</dbReference>
<protein>
    <submittedName>
        <fullName evidence="4">MerR family DNA-binding transcriptional regulator</fullName>
    </submittedName>
</protein>
<proteinExistence type="predicted"/>
<dbReference type="Gene3D" id="3.20.80.10">
    <property type="entry name" value="Regulatory factor, effector binding domain"/>
    <property type="match status" value="1"/>
</dbReference>
<dbReference type="GO" id="GO:0003677">
    <property type="term" value="F:DNA binding"/>
    <property type="evidence" value="ECO:0007669"/>
    <property type="project" value="UniProtKB-KW"/>
</dbReference>
<evidence type="ECO:0000313" key="4">
    <source>
        <dbReference type="EMBL" id="HJD97412.1"/>
    </source>
</evidence>
<dbReference type="RefSeq" id="WP_304122470.1">
    <property type="nucleotide sequence ID" value="NZ_DYZA01000144.1"/>
</dbReference>
<dbReference type="EMBL" id="DYZA01000144">
    <property type="protein sequence ID" value="HJD97412.1"/>
    <property type="molecule type" value="Genomic_DNA"/>
</dbReference>
<dbReference type="InterPro" id="IPR029442">
    <property type="entry name" value="GyrI-like"/>
</dbReference>
<evidence type="ECO:0000256" key="1">
    <source>
        <dbReference type="ARBA" id="ARBA00023125"/>
    </source>
</evidence>
<reference evidence="4" key="2">
    <citation type="submission" date="2021-09" db="EMBL/GenBank/DDBJ databases">
        <authorList>
            <person name="Gilroy R."/>
        </authorList>
    </citation>
    <scope>NUCLEOTIDE SEQUENCE</scope>
    <source>
        <strain evidence="4">ChiGjej2B2-19336</strain>
    </source>
</reference>
<organism evidence="4 5">
    <name type="scientific">Mailhella massiliensis</name>
    <dbReference type="NCBI Taxonomy" id="1903261"/>
    <lineage>
        <taxon>Bacteria</taxon>
        <taxon>Pseudomonadati</taxon>
        <taxon>Thermodesulfobacteriota</taxon>
        <taxon>Desulfovibrionia</taxon>
        <taxon>Desulfovibrionales</taxon>
        <taxon>Desulfovibrionaceae</taxon>
        <taxon>Mailhella</taxon>
    </lineage>
</organism>
<dbReference type="InterPro" id="IPR047057">
    <property type="entry name" value="MerR_fam"/>
</dbReference>
<dbReference type="Pfam" id="PF00376">
    <property type="entry name" value="MerR"/>
    <property type="match status" value="1"/>
</dbReference>
<reference evidence="4" key="1">
    <citation type="journal article" date="2021" name="PeerJ">
        <title>Extensive microbial diversity within the chicken gut microbiome revealed by metagenomics and culture.</title>
        <authorList>
            <person name="Gilroy R."/>
            <person name="Ravi A."/>
            <person name="Getino M."/>
            <person name="Pursley I."/>
            <person name="Horton D.L."/>
            <person name="Alikhan N.F."/>
            <person name="Baker D."/>
            <person name="Gharbi K."/>
            <person name="Hall N."/>
            <person name="Watson M."/>
            <person name="Adriaenssens E.M."/>
            <person name="Foster-Nyarko E."/>
            <person name="Jarju S."/>
            <person name="Secka A."/>
            <person name="Antonio M."/>
            <person name="Oren A."/>
            <person name="Chaudhuri R.R."/>
            <person name="La Ragione R."/>
            <person name="Hildebrand F."/>
            <person name="Pallen M.J."/>
        </authorList>
    </citation>
    <scope>NUCLEOTIDE SEQUENCE</scope>
    <source>
        <strain evidence="4">ChiGjej2B2-19336</strain>
    </source>
</reference>
<dbReference type="PANTHER" id="PTHR30204">
    <property type="entry name" value="REDOX-CYCLING DRUG-SENSING TRANSCRIPTIONAL ACTIVATOR SOXR"/>
    <property type="match status" value="1"/>
</dbReference>
<dbReference type="Pfam" id="PF06445">
    <property type="entry name" value="GyrI-like"/>
    <property type="match status" value="1"/>
</dbReference>
<dbReference type="SUPFAM" id="SSF55136">
    <property type="entry name" value="Probable bacterial effector-binding domain"/>
    <property type="match status" value="1"/>
</dbReference>
<comment type="caution">
    <text evidence="4">The sequence shown here is derived from an EMBL/GenBank/DDBJ whole genome shotgun (WGS) entry which is preliminary data.</text>
</comment>
<keyword evidence="2" id="KW-0175">Coiled coil</keyword>
<accession>A0A921DSW1</accession>
<evidence type="ECO:0000313" key="5">
    <source>
        <dbReference type="Proteomes" id="UP000698963"/>
    </source>
</evidence>
<feature type="domain" description="HTH merR-type" evidence="3">
    <location>
        <begin position="6"/>
        <end position="75"/>
    </location>
</feature>
<dbReference type="Gene3D" id="1.10.1660.10">
    <property type="match status" value="1"/>
</dbReference>
<dbReference type="GO" id="GO:0003700">
    <property type="term" value="F:DNA-binding transcription factor activity"/>
    <property type="evidence" value="ECO:0007669"/>
    <property type="project" value="InterPro"/>
</dbReference>
<dbReference type="SMART" id="SM00422">
    <property type="entry name" value="HTH_MERR"/>
    <property type="match status" value="1"/>
</dbReference>
<dbReference type="InterPro" id="IPR009061">
    <property type="entry name" value="DNA-bd_dom_put_sf"/>
</dbReference>
<feature type="coiled-coil region" evidence="2">
    <location>
        <begin position="88"/>
        <end position="122"/>
    </location>
</feature>
<gene>
    <name evidence="4" type="ORF">K8W16_07185</name>
</gene>
<evidence type="ECO:0000256" key="2">
    <source>
        <dbReference type="SAM" id="Coils"/>
    </source>
</evidence>
<sequence>MPRKQQYSIGELSQLCNVSKKALRFYDKIGLISSLRHDYNNYRMYTHDELLLVPVLKYYKQMGFKLDEMRRFISGRNGNVYSALRAAFEQKLDELHKAQIELRRCEESVRDWQDLIREAETVIAENVHEVSVKYVENVKLLFQEQPFDGDIKSAIINLNFMNYVEKTNNAITGPVYIHFSSMKDRLEGKAQTIRIMQRVLEPGGGGGRVDFGGCMMASCYHVGPQESIKETYERCLTWIRRHGYAMGEDCYERYVTDYWTTSNSDCHVTELMVKVVRIMPERHGEEKA</sequence>
<dbReference type="AlphaFoldDB" id="A0A921DSW1"/>